<dbReference type="InterPro" id="IPR055075">
    <property type="entry name" value="NOMO-like_N"/>
</dbReference>
<dbReference type="PANTHER" id="PTHR23303">
    <property type="entry name" value="CARBOXYPEPTIDASE REGULATORY REGION-CONTAINING"/>
    <property type="match status" value="1"/>
</dbReference>
<evidence type="ECO:0000256" key="3">
    <source>
        <dbReference type="ARBA" id="ARBA00022729"/>
    </source>
</evidence>
<evidence type="ECO:0000256" key="2">
    <source>
        <dbReference type="ARBA" id="ARBA00022692"/>
    </source>
</evidence>
<evidence type="ECO:0000256" key="8">
    <source>
        <dbReference type="SAM" id="SignalP"/>
    </source>
</evidence>
<dbReference type="InterPro" id="IPR056190">
    <property type="entry name" value="NOMO_5th"/>
</dbReference>
<dbReference type="RefSeq" id="XP_014667735.1">
    <property type="nucleotide sequence ID" value="XM_014812249.1"/>
</dbReference>
<dbReference type="InterPro" id="IPR056319">
    <property type="entry name" value="NOMO_7th"/>
</dbReference>
<evidence type="ECO:0000259" key="9">
    <source>
        <dbReference type="Pfam" id="PF22898"/>
    </source>
</evidence>
<feature type="region of interest" description="Disordered" evidence="7">
    <location>
        <begin position="1146"/>
        <end position="1167"/>
    </location>
</feature>
<sequence>MPNILSILVFFILSITLIGAQDILGCGGFVKSDVDINFSLVEIKLYTRQGTLKYQTDCAPNNGYYMVPLYDKGEYSLRIEPPAGWNFEPDGVDLVVDGTTDKCSRGEDINFQFKGFSILGQVTSKGQSVGPAGVTVSLRSKGSTSVLQVITSNKGGSFEFSKVLPGTYTVTATHPKWKFEKDAVSVTISKDNGNISGLMVSGYDIMGQVTSDGEPIRSVTFLLFSDVISSKQEVQGCDKSPVHEYDMSGVASHYLCFVTSGDDGRFVFPTLQPGSYTLLPYYRGEHIVFDVVPAKLAFTVEHSSLVLSDIFQVQGFSVSGKVVASKSGPGVEGAAISINGKQQALTNKDGIYHLDSMRTGTYTFAVTKQHILFKPVTVRITPNTPRLPDVVAANFSVCGTVAITALPEGLPAVPRRKLILTHVDIKSDMVSITTDAGGKFCTQLPPGKYTLKVAITSDELKAGLSLTPTEHSLSVIDAPILDIDFHQFKATVSGSLHCMEKCQPMQVSIVQQGKVDEEPIAALDVGGSRTDFKFDDVLPGKYTVVLLHDNWCWKKKRIDVEVLDKDVIDVKFQHTGYIISCTSSHPLQLGYSQAGKSGETINVVKGINKFCLPQPGIYTLLPSSCHEFEQASYKFDTTAPSIIVLNAVRHLVSGFINTDYNTTSIQVNVRTTLSSSAPHLKAPRKGSGEFHFSYMGRNGEEVTFTPTHGQLLFYPPSQHAVIHSECLQNSVKFRAELGIFLDGFVTPALAGVAVTVTSNEDPNLKVTIDTDTKGKYRVGPLHKDAAYIIQAHKPGYIITEIENNSGNFKAFKLAQIVIKVVDESNVPLQGVLLSLSGGKFRSNRVTMENGTLLFSGLSPGQYFLRPVMKEYSFEPPSQMIEVAEGSNVDLKVLAVRIAFSCYGYVLSLSGEAEANIFVEAVGTGDCKQYQEECTSEANGGYRIRGLMPQCIYHLRIKSGENVNTHIHRSTPAFREVRAVKTDLHDVNLIVFRPLTQMDVTVHVIAAQEYWQGLKVKLYKDSDPDNPVYSTQLVSTNFIYLPTLPIDNTVYTVRLVSDLAKNMNEYQLPEETFTASEALAHIALPFNPKPKKVEQDVAAHGNYMALLVTIMLCVVGFNYTKLLPAFSQLGTSARGLMNPAATSSEVIFQPTAEPTTMQPPSKRKIRKA</sequence>
<evidence type="ECO:0000259" key="10">
    <source>
        <dbReference type="Pfam" id="PF22902"/>
    </source>
</evidence>
<evidence type="ECO:0000313" key="17">
    <source>
        <dbReference type="RefSeq" id="XP_014667735.1"/>
    </source>
</evidence>
<dbReference type="InterPro" id="IPR056189">
    <property type="entry name" value="NOMO_3rd"/>
</dbReference>
<protein>
    <submittedName>
        <fullName evidence="17">Nodal modulator 3-like isoform X1</fullName>
    </submittedName>
</protein>
<feature type="compositionally biased region" description="Polar residues" evidence="7">
    <location>
        <begin position="1146"/>
        <end position="1158"/>
    </location>
</feature>
<feature type="domain" description="NOMO-like N-terminal beta-sandwich" evidence="9">
    <location>
        <begin position="27"/>
        <end position="111"/>
    </location>
</feature>
<feature type="chain" id="PRO_5046139811" evidence="8">
    <location>
        <begin position="21"/>
        <end position="1167"/>
    </location>
</feature>
<evidence type="ECO:0000256" key="4">
    <source>
        <dbReference type="ARBA" id="ARBA00022824"/>
    </source>
</evidence>
<keyword evidence="2" id="KW-0812">Transmembrane</keyword>
<evidence type="ECO:0000259" key="13">
    <source>
        <dbReference type="Pfam" id="PF23192"/>
    </source>
</evidence>
<dbReference type="Pfam" id="PF23193">
    <property type="entry name" value="NOMO_3rd"/>
    <property type="match status" value="1"/>
</dbReference>
<dbReference type="Pfam" id="PF23194">
    <property type="entry name" value="NOMO_5th"/>
    <property type="match status" value="1"/>
</dbReference>
<feature type="domain" description="NOMO fifth transthyretin-like" evidence="15">
    <location>
        <begin position="396"/>
        <end position="485"/>
    </location>
</feature>
<name>A0ABM1E6B4_PRICU</name>
<organism evidence="16 17">
    <name type="scientific">Priapulus caudatus</name>
    <name type="common">Priapulid worm</name>
    <dbReference type="NCBI Taxonomy" id="37621"/>
    <lineage>
        <taxon>Eukaryota</taxon>
        <taxon>Metazoa</taxon>
        <taxon>Ecdysozoa</taxon>
        <taxon>Scalidophora</taxon>
        <taxon>Priapulida</taxon>
        <taxon>Priapulimorpha</taxon>
        <taxon>Priapulimorphida</taxon>
        <taxon>Priapulidae</taxon>
        <taxon>Priapulus</taxon>
    </lineage>
</organism>
<dbReference type="Pfam" id="PF23192">
    <property type="entry name" value="NOMO_12th"/>
    <property type="match status" value="1"/>
</dbReference>
<evidence type="ECO:0000256" key="5">
    <source>
        <dbReference type="ARBA" id="ARBA00022989"/>
    </source>
</evidence>
<feature type="domain" description="NOMO second beta-sandwich" evidence="11">
    <location>
        <begin position="113"/>
        <end position="196"/>
    </location>
</feature>
<feature type="domain" description="NOMO third transthyretin-like" evidence="14">
    <location>
        <begin position="207"/>
        <end position="312"/>
    </location>
</feature>
<dbReference type="InterPro" id="IPR055073">
    <property type="entry name" value="NOMO1-like_9th"/>
</dbReference>
<dbReference type="Pfam" id="PF22902">
    <property type="entry name" value="NOMO1-like_9th"/>
    <property type="match status" value="1"/>
</dbReference>
<dbReference type="Pfam" id="PF23141">
    <property type="entry name" value="Ig_NOMO"/>
    <property type="match status" value="1"/>
</dbReference>
<evidence type="ECO:0000259" key="15">
    <source>
        <dbReference type="Pfam" id="PF23194"/>
    </source>
</evidence>
<dbReference type="Gene3D" id="2.60.40.1120">
    <property type="entry name" value="Carboxypeptidase-like, regulatory domain"/>
    <property type="match status" value="2"/>
</dbReference>
<dbReference type="InterPro" id="IPR051417">
    <property type="entry name" value="SDr/BOS_complex"/>
</dbReference>
<dbReference type="PANTHER" id="PTHR23303:SF14">
    <property type="entry name" value="BOS COMPLEX SUBUNIT NOMO1-RELATED"/>
    <property type="match status" value="1"/>
</dbReference>
<keyword evidence="4" id="KW-0256">Endoplasmic reticulum</keyword>
<feature type="signal peptide" evidence="8">
    <location>
        <begin position="1"/>
        <end position="20"/>
    </location>
</feature>
<feature type="domain" description="NOMO-like ninth beta-sandwich" evidence="10">
    <location>
        <begin position="738"/>
        <end position="811"/>
    </location>
</feature>
<keyword evidence="16" id="KW-1185">Reference proteome</keyword>
<accession>A0ABM1E6B4</accession>
<dbReference type="Pfam" id="PF22898">
    <property type="entry name" value="NOMO1-like_1st"/>
    <property type="match status" value="1"/>
</dbReference>
<reference evidence="17" key="1">
    <citation type="submission" date="2025-08" db="UniProtKB">
        <authorList>
            <consortium name="RefSeq"/>
        </authorList>
    </citation>
    <scope>IDENTIFICATION</scope>
</reference>
<gene>
    <name evidence="17" type="primary">LOC106809241</name>
</gene>
<evidence type="ECO:0000259" key="14">
    <source>
        <dbReference type="Pfam" id="PF23193"/>
    </source>
</evidence>
<dbReference type="Pfam" id="PF22904">
    <property type="entry name" value="NOMO1-like_2nd"/>
    <property type="match status" value="1"/>
</dbReference>
<evidence type="ECO:0000256" key="6">
    <source>
        <dbReference type="ARBA" id="ARBA00023136"/>
    </source>
</evidence>
<keyword evidence="6" id="KW-0472">Membrane</keyword>
<evidence type="ECO:0000259" key="11">
    <source>
        <dbReference type="Pfam" id="PF22904"/>
    </source>
</evidence>
<evidence type="ECO:0000313" key="16">
    <source>
        <dbReference type="Proteomes" id="UP000695022"/>
    </source>
</evidence>
<dbReference type="InterPro" id="IPR056191">
    <property type="entry name" value="NOMO_12th"/>
</dbReference>
<evidence type="ECO:0000256" key="1">
    <source>
        <dbReference type="ARBA" id="ARBA00004115"/>
    </source>
</evidence>
<dbReference type="SUPFAM" id="SSF49452">
    <property type="entry name" value="Starch-binding domain-like"/>
    <property type="match status" value="4"/>
</dbReference>
<feature type="domain" description="NOMO C-terminal transthyretin-like" evidence="13">
    <location>
        <begin position="995"/>
        <end position="1087"/>
    </location>
</feature>
<dbReference type="InterPro" id="IPR055074">
    <property type="entry name" value="NOMO1-3_2nd"/>
</dbReference>
<feature type="domain" description="NOMO seventh transthyretin-like" evidence="12">
    <location>
        <begin position="578"/>
        <end position="648"/>
    </location>
</feature>
<keyword evidence="3 8" id="KW-0732">Signal</keyword>
<evidence type="ECO:0000259" key="12">
    <source>
        <dbReference type="Pfam" id="PF23141"/>
    </source>
</evidence>
<dbReference type="Proteomes" id="UP000695022">
    <property type="component" value="Unplaced"/>
</dbReference>
<keyword evidence="5" id="KW-1133">Transmembrane helix</keyword>
<comment type="subcellular location">
    <subcellularLocation>
        <location evidence="1">Endoplasmic reticulum membrane</location>
        <topology evidence="1">Single-pass type I membrane protein</topology>
    </subcellularLocation>
</comment>
<dbReference type="InterPro" id="IPR013784">
    <property type="entry name" value="Carb-bd-like_fold"/>
</dbReference>
<evidence type="ECO:0000256" key="7">
    <source>
        <dbReference type="SAM" id="MobiDB-lite"/>
    </source>
</evidence>
<proteinExistence type="predicted"/>
<dbReference type="GeneID" id="106809241"/>